<dbReference type="SUPFAM" id="SSF103473">
    <property type="entry name" value="MFS general substrate transporter"/>
    <property type="match status" value="1"/>
</dbReference>
<sequence length="451" mass="47475">MRRCRASRERGREWARVLSMLSVMRYILSEWREKSPRLQFSLKVRQSWSLVMSGNRVRLLFLNVGHAYAHYFMLIHPTVAVALESRGQGDYGALLLPATAGFVAFAAFTLPAGWLGDRWSRHGMMAVMFLGLGAASLLTAFASSPFQMAAGLFLMGSFAAIYHPVGIALVAESGEGVGQALGVNGVWGNMGVAAAPLVTGALTGMFGWQAAFLIPGALCLASGIAYLMLVPAERGKREASAAAAEPPAAVPTAVALPGRILAYLVITALMGGLVFAATTVVLPKVMEDAFNGGGNGLVSAAGLASMVFACASVAQLVTGRAVDRVSPRQLMLLLALLQVPLFLLMGQAGQWWVVALSLGLMITVFGVIPVQDAIVARHTASDWRARVYAVKYVLSLGVGALAVPIVAWGYDPASGFVRLYLLLAACAVGVALAALLLPARRYAQAALGDSQ</sequence>
<reference evidence="9 10" key="1">
    <citation type="submission" date="2019-01" db="EMBL/GenBank/DDBJ databases">
        <title>Complete genome of a denitifying bacterium Halomons sp. BC-M4-5.</title>
        <authorList>
            <person name="Wang L."/>
            <person name="Shao Z."/>
        </authorList>
    </citation>
    <scope>NUCLEOTIDE SEQUENCE [LARGE SCALE GENOMIC DNA]</scope>
    <source>
        <strain evidence="9 10">BC-M4-5</strain>
    </source>
</reference>
<keyword evidence="3" id="KW-1003">Cell membrane</keyword>
<dbReference type="Pfam" id="PF07690">
    <property type="entry name" value="MFS_1"/>
    <property type="match status" value="1"/>
</dbReference>
<keyword evidence="2" id="KW-0813">Transport</keyword>
<feature type="transmembrane region" description="Helical" evidence="7">
    <location>
        <begin position="208"/>
        <end position="229"/>
    </location>
</feature>
<comment type="subcellular location">
    <subcellularLocation>
        <location evidence="1">Cell membrane</location>
        <topology evidence="1">Multi-pass membrane protein</topology>
    </subcellularLocation>
</comment>
<gene>
    <name evidence="9" type="ORF">EKK97_04255</name>
</gene>
<feature type="transmembrane region" description="Helical" evidence="7">
    <location>
        <begin position="294"/>
        <end position="317"/>
    </location>
</feature>
<dbReference type="EMBL" id="CP035042">
    <property type="protein sequence ID" value="QHC48977.1"/>
    <property type="molecule type" value="Genomic_DNA"/>
</dbReference>
<evidence type="ECO:0000313" key="10">
    <source>
        <dbReference type="Proteomes" id="UP000464013"/>
    </source>
</evidence>
<feature type="transmembrane region" description="Helical" evidence="7">
    <location>
        <begin position="351"/>
        <end position="368"/>
    </location>
</feature>
<dbReference type="KEGG" id="htx:EKK97_04255"/>
<evidence type="ECO:0000256" key="4">
    <source>
        <dbReference type="ARBA" id="ARBA00022692"/>
    </source>
</evidence>
<dbReference type="Gene3D" id="1.20.1250.20">
    <property type="entry name" value="MFS general substrate transporter like domains"/>
    <property type="match status" value="2"/>
</dbReference>
<accession>A0A6I6SN63</accession>
<feature type="domain" description="Major facilitator superfamily (MFS) profile" evidence="8">
    <location>
        <begin position="49"/>
        <end position="441"/>
    </location>
</feature>
<evidence type="ECO:0000256" key="5">
    <source>
        <dbReference type="ARBA" id="ARBA00022989"/>
    </source>
</evidence>
<evidence type="ECO:0000313" key="9">
    <source>
        <dbReference type="EMBL" id="QHC48977.1"/>
    </source>
</evidence>
<evidence type="ECO:0000256" key="3">
    <source>
        <dbReference type="ARBA" id="ARBA00022475"/>
    </source>
</evidence>
<keyword evidence="6 7" id="KW-0472">Membrane</keyword>
<feature type="transmembrane region" description="Helical" evidence="7">
    <location>
        <begin position="59"/>
        <end position="79"/>
    </location>
</feature>
<organism evidence="9 10">
    <name type="scientific">Billgrantia tianxiuensis</name>
    <dbReference type="NCBI Taxonomy" id="2497861"/>
    <lineage>
        <taxon>Bacteria</taxon>
        <taxon>Pseudomonadati</taxon>
        <taxon>Pseudomonadota</taxon>
        <taxon>Gammaproteobacteria</taxon>
        <taxon>Oceanospirillales</taxon>
        <taxon>Halomonadaceae</taxon>
        <taxon>Billgrantia</taxon>
    </lineage>
</organism>
<feature type="transmembrane region" description="Helical" evidence="7">
    <location>
        <begin position="389"/>
        <end position="410"/>
    </location>
</feature>
<feature type="transmembrane region" description="Helical" evidence="7">
    <location>
        <begin position="91"/>
        <end position="112"/>
    </location>
</feature>
<evidence type="ECO:0000256" key="1">
    <source>
        <dbReference type="ARBA" id="ARBA00004651"/>
    </source>
</evidence>
<dbReference type="InterPro" id="IPR011701">
    <property type="entry name" value="MFS"/>
</dbReference>
<dbReference type="PROSITE" id="PS50850">
    <property type="entry name" value="MFS"/>
    <property type="match status" value="1"/>
</dbReference>
<dbReference type="Proteomes" id="UP000464013">
    <property type="component" value="Chromosome"/>
</dbReference>
<keyword evidence="10" id="KW-1185">Reference proteome</keyword>
<keyword evidence="4 7" id="KW-0812">Transmembrane</keyword>
<name>A0A6I6SN63_9GAMM</name>
<feature type="transmembrane region" description="Helical" evidence="7">
    <location>
        <begin position="260"/>
        <end position="282"/>
    </location>
</feature>
<dbReference type="InterPro" id="IPR050171">
    <property type="entry name" value="MFS_Transporters"/>
</dbReference>
<feature type="transmembrane region" description="Helical" evidence="7">
    <location>
        <begin position="148"/>
        <end position="171"/>
    </location>
</feature>
<feature type="transmembrane region" description="Helical" evidence="7">
    <location>
        <begin position="416"/>
        <end position="437"/>
    </location>
</feature>
<dbReference type="InterPro" id="IPR020846">
    <property type="entry name" value="MFS_dom"/>
</dbReference>
<evidence type="ECO:0000256" key="7">
    <source>
        <dbReference type="SAM" id="Phobius"/>
    </source>
</evidence>
<evidence type="ECO:0000259" key="8">
    <source>
        <dbReference type="PROSITE" id="PS50850"/>
    </source>
</evidence>
<dbReference type="AlphaFoldDB" id="A0A6I6SN63"/>
<dbReference type="InterPro" id="IPR036259">
    <property type="entry name" value="MFS_trans_sf"/>
</dbReference>
<feature type="transmembrane region" description="Helical" evidence="7">
    <location>
        <begin position="124"/>
        <end position="142"/>
    </location>
</feature>
<dbReference type="PANTHER" id="PTHR23517:SF2">
    <property type="entry name" value="MULTIDRUG RESISTANCE PROTEIN MDTH"/>
    <property type="match status" value="1"/>
</dbReference>
<dbReference type="PANTHER" id="PTHR23517">
    <property type="entry name" value="RESISTANCE PROTEIN MDTM, PUTATIVE-RELATED-RELATED"/>
    <property type="match status" value="1"/>
</dbReference>
<dbReference type="GO" id="GO:0005886">
    <property type="term" value="C:plasma membrane"/>
    <property type="evidence" value="ECO:0007669"/>
    <property type="project" value="UniProtKB-SubCell"/>
</dbReference>
<feature type="transmembrane region" description="Helical" evidence="7">
    <location>
        <begin position="183"/>
        <end position="202"/>
    </location>
</feature>
<evidence type="ECO:0000256" key="2">
    <source>
        <dbReference type="ARBA" id="ARBA00022448"/>
    </source>
</evidence>
<feature type="transmembrane region" description="Helical" evidence="7">
    <location>
        <begin position="329"/>
        <end position="345"/>
    </location>
</feature>
<protein>
    <submittedName>
        <fullName evidence="9">MFS transporter</fullName>
    </submittedName>
</protein>
<evidence type="ECO:0000256" key="6">
    <source>
        <dbReference type="ARBA" id="ARBA00023136"/>
    </source>
</evidence>
<proteinExistence type="predicted"/>
<keyword evidence="5 7" id="KW-1133">Transmembrane helix</keyword>
<dbReference type="GO" id="GO:0022857">
    <property type="term" value="F:transmembrane transporter activity"/>
    <property type="evidence" value="ECO:0007669"/>
    <property type="project" value="InterPro"/>
</dbReference>